<evidence type="ECO:0000259" key="6">
    <source>
        <dbReference type="Pfam" id="PF04542"/>
    </source>
</evidence>
<feature type="domain" description="SnoaL-like" evidence="8">
    <location>
        <begin position="203"/>
        <end position="273"/>
    </location>
</feature>
<reference evidence="9 10" key="1">
    <citation type="submission" date="2019-09" db="EMBL/GenBank/DDBJ databases">
        <title>Actinomadura physcomitrii sp. nov., a novel actinomycete isolated from moss [Physcomitrium sphaericum (Ludw) Fuernr].</title>
        <authorList>
            <person name="Liu C."/>
            <person name="Zhuang X."/>
        </authorList>
    </citation>
    <scope>NUCLEOTIDE SEQUENCE [LARGE SCALE GENOMIC DNA]</scope>
    <source>
        <strain evidence="9 10">CYP1-1B</strain>
    </source>
</reference>
<dbReference type="GO" id="GO:0016987">
    <property type="term" value="F:sigma factor activity"/>
    <property type="evidence" value="ECO:0007669"/>
    <property type="project" value="UniProtKB-KW"/>
</dbReference>
<dbReference type="SUPFAM" id="SSF88659">
    <property type="entry name" value="Sigma3 and sigma4 domains of RNA polymerase sigma factors"/>
    <property type="match status" value="1"/>
</dbReference>
<keyword evidence="4" id="KW-0731">Sigma factor</keyword>
<comment type="subunit">
    <text evidence="2">Interacts transiently with the RNA polymerase catalytic core formed by RpoA, RpoB, RpoC and RpoZ (2 alpha, 1 beta, 1 beta' and 1 omega subunit) to form the RNA polymerase holoenzyme that can initiate transcription.</text>
</comment>
<evidence type="ECO:0000259" key="8">
    <source>
        <dbReference type="Pfam" id="PF12680"/>
    </source>
</evidence>
<dbReference type="InterPro" id="IPR052704">
    <property type="entry name" value="ECF_Sigma-70_Domain"/>
</dbReference>
<dbReference type="RefSeq" id="WP_151540706.1">
    <property type="nucleotide sequence ID" value="NZ_WBMR01000035.1"/>
</dbReference>
<dbReference type="Proteomes" id="UP000483004">
    <property type="component" value="Unassembled WGS sequence"/>
</dbReference>
<dbReference type="GO" id="GO:0006352">
    <property type="term" value="P:DNA-templated transcription initiation"/>
    <property type="evidence" value="ECO:0007669"/>
    <property type="project" value="InterPro"/>
</dbReference>
<feature type="domain" description="RNA polymerase sigma factor 70 region 4 type 2" evidence="7">
    <location>
        <begin position="133"/>
        <end position="185"/>
    </location>
</feature>
<gene>
    <name evidence="9" type="ORF">F9B16_15170</name>
</gene>
<proteinExistence type="inferred from homology"/>
<dbReference type="InterPro" id="IPR037401">
    <property type="entry name" value="SnoaL-like"/>
</dbReference>
<evidence type="ECO:0000259" key="7">
    <source>
        <dbReference type="Pfam" id="PF08281"/>
    </source>
</evidence>
<dbReference type="PANTHER" id="PTHR30173:SF36">
    <property type="entry name" value="ECF RNA POLYMERASE SIGMA FACTOR SIGJ"/>
    <property type="match status" value="1"/>
</dbReference>
<dbReference type="InterPro" id="IPR013249">
    <property type="entry name" value="RNA_pol_sigma70_r4_t2"/>
</dbReference>
<dbReference type="Gene3D" id="1.10.10.10">
    <property type="entry name" value="Winged helix-like DNA-binding domain superfamily/Winged helix DNA-binding domain"/>
    <property type="match status" value="1"/>
</dbReference>
<sequence length="317" mass="33919">MGFEDRLEAHRVELTAHCYRMLASAAEAEDAVQETFVRAWKNAGRFDEGRAALRTWLYRIATNVCLDMARAVQRRALAMDLGPASTGGALGAPLDPGAFVWPVPDRLVLPSGGDPAAPADPADLAVQRETVRLAFVAALQALPPRQRAVLILREVLAWSADETAALLGSSPAAVNSALQRARATMSDRRAASASGEIDEDLLDRYVEAFTSYDVDGLVALLHRDATMSMPPFAWWLGGREAIRAALLGAGGACADDRLVRTAANGSPAVAQYRDGRAFGLVVIEPRDGLIGALTTFLDPSLFPLFGLPMTPEPPSRM</sequence>
<dbReference type="Gene3D" id="1.10.1740.10">
    <property type="match status" value="1"/>
</dbReference>
<dbReference type="PANTHER" id="PTHR30173">
    <property type="entry name" value="SIGMA 19 FACTOR"/>
    <property type="match status" value="1"/>
</dbReference>
<dbReference type="InterPro" id="IPR014284">
    <property type="entry name" value="RNA_pol_sigma-70_dom"/>
</dbReference>
<keyword evidence="10" id="KW-1185">Reference proteome</keyword>
<dbReference type="CDD" id="cd06171">
    <property type="entry name" value="Sigma70_r4"/>
    <property type="match status" value="1"/>
</dbReference>
<evidence type="ECO:0000256" key="1">
    <source>
        <dbReference type="ARBA" id="ARBA00010641"/>
    </source>
</evidence>
<accession>A0A6L3VUH1</accession>
<dbReference type="InterPro" id="IPR013324">
    <property type="entry name" value="RNA_pol_sigma_r3/r4-like"/>
</dbReference>
<dbReference type="GO" id="GO:0003677">
    <property type="term" value="F:DNA binding"/>
    <property type="evidence" value="ECO:0007669"/>
    <property type="project" value="InterPro"/>
</dbReference>
<dbReference type="Pfam" id="PF04542">
    <property type="entry name" value="Sigma70_r2"/>
    <property type="match status" value="1"/>
</dbReference>
<dbReference type="InterPro" id="IPR013325">
    <property type="entry name" value="RNA_pol_sigma_r2"/>
</dbReference>
<comment type="caution">
    <text evidence="9">The sequence shown here is derived from an EMBL/GenBank/DDBJ whole genome shotgun (WGS) entry which is preliminary data.</text>
</comment>
<name>A0A6L3VUH1_9ACTN</name>
<dbReference type="AlphaFoldDB" id="A0A6L3VUH1"/>
<evidence type="ECO:0000313" key="10">
    <source>
        <dbReference type="Proteomes" id="UP000483004"/>
    </source>
</evidence>
<protein>
    <submittedName>
        <fullName evidence="9">Sigma-70 family RNA polymerase sigma factor</fullName>
    </submittedName>
</protein>
<dbReference type="OrthoDB" id="3500555at2"/>
<dbReference type="NCBIfam" id="TIGR02937">
    <property type="entry name" value="sigma70-ECF"/>
    <property type="match status" value="1"/>
</dbReference>
<dbReference type="SUPFAM" id="SSF88946">
    <property type="entry name" value="Sigma2 domain of RNA polymerase sigma factors"/>
    <property type="match status" value="1"/>
</dbReference>
<dbReference type="NCBIfam" id="TIGR02960">
    <property type="entry name" value="SigX5"/>
    <property type="match status" value="1"/>
</dbReference>
<dbReference type="InterPro" id="IPR014305">
    <property type="entry name" value="RNA_pol_sigma-G_actinobac"/>
</dbReference>
<organism evidence="9 10">
    <name type="scientific">Actinomadura montaniterrae</name>
    <dbReference type="NCBI Taxonomy" id="1803903"/>
    <lineage>
        <taxon>Bacteria</taxon>
        <taxon>Bacillati</taxon>
        <taxon>Actinomycetota</taxon>
        <taxon>Actinomycetes</taxon>
        <taxon>Streptosporangiales</taxon>
        <taxon>Thermomonosporaceae</taxon>
        <taxon>Actinomadura</taxon>
    </lineage>
</organism>
<dbReference type="InterPro" id="IPR036388">
    <property type="entry name" value="WH-like_DNA-bd_sf"/>
</dbReference>
<evidence type="ECO:0000256" key="5">
    <source>
        <dbReference type="ARBA" id="ARBA00023163"/>
    </source>
</evidence>
<comment type="similarity">
    <text evidence="1">Belongs to the sigma-70 factor family. ECF subfamily.</text>
</comment>
<evidence type="ECO:0000256" key="2">
    <source>
        <dbReference type="ARBA" id="ARBA00011344"/>
    </source>
</evidence>
<feature type="domain" description="RNA polymerase sigma-70 region 2" evidence="6">
    <location>
        <begin position="8"/>
        <end position="74"/>
    </location>
</feature>
<dbReference type="InterPro" id="IPR032710">
    <property type="entry name" value="NTF2-like_dom_sf"/>
</dbReference>
<dbReference type="Pfam" id="PF12680">
    <property type="entry name" value="SnoaL_2"/>
    <property type="match status" value="1"/>
</dbReference>
<dbReference type="Gene3D" id="3.10.450.50">
    <property type="match status" value="1"/>
</dbReference>
<dbReference type="Pfam" id="PF08281">
    <property type="entry name" value="Sigma70_r4_2"/>
    <property type="match status" value="1"/>
</dbReference>
<dbReference type="NCBIfam" id="NF006089">
    <property type="entry name" value="PRK08241.1"/>
    <property type="match status" value="1"/>
</dbReference>
<keyword evidence="5" id="KW-0804">Transcription</keyword>
<evidence type="ECO:0000256" key="3">
    <source>
        <dbReference type="ARBA" id="ARBA00023015"/>
    </source>
</evidence>
<dbReference type="InterPro" id="IPR007627">
    <property type="entry name" value="RNA_pol_sigma70_r2"/>
</dbReference>
<dbReference type="EMBL" id="WBMR01000035">
    <property type="protein sequence ID" value="KAB2381858.1"/>
    <property type="molecule type" value="Genomic_DNA"/>
</dbReference>
<dbReference type="SUPFAM" id="SSF54427">
    <property type="entry name" value="NTF2-like"/>
    <property type="match status" value="1"/>
</dbReference>
<evidence type="ECO:0000313" key="9">
    <source>
        <dbReference type="EMBL" id="KAB2381858.1"/>
    </source>
</evidence>
<evidence type="ECO:0000256" key="4">
    <source>
        <dbReference type="ARBA" id="ARBA00023082"/>
    </source>
</evidence>
<keyword evidence="3" id="KW-0805">Transcription regulation</keyword>